<dbReference type="SUPFAM" id="SSF55781">
    <property type="entry name" value="GAF domain-like"/>
    <property type="match status" value="1"/>
</dbReference>
<dbReference type="PROSITE" id="PS50887">
    <property type="entry name" value="GGDEF"/>
    <property type="match status" value="1"/>
</dbReference>
<dbReference type="CDD" id="cd01949">
    <property type="entry name" value="GGDEF"/>
    <property type="match status" value="1"/>
</dbReference>
<name>A0A832I5M2_9THEM</name>
<dbReference type="PANTHER" id="PTHR45138:SF9">
    <property type="entry name" value="DIGUANYLATE CYCLASE DGCM-RELATED"/>
    <property type="match status" value="1"/>
</dbReference>
<reference evidence="2" key="1">
    <citation type="journal article" date="2020" name="mSystems">
        <title>Genome- and Community-Level Interaction Insights into Carbon Utilization and Element Cycling Functions of Hydrothermarchaeota in Hydrothermal Sediment.</title>
        <authorList>
            <person name="Zhou Z."/>
            <person name="Liu Y."/>
            <person name="Xu W."/>
            <person name="Pan J."/>
            <person name="Luo Z.H."/>
            <person name="Li M."/>
        </authorList>
    </citation>
    <scope>NUCLEOTIDE SEQUENCE [LARGE SCALE GENOMIC DNA]</scope>
    <source>
        <strain evidence="2">SpSt-86</strain>
    </source>
</reference>
<dbReference type="EMBL" id="DTKQ01000040">
    <property type="protein sequence ID" value="HGZ79398.1"/>
    <property type="molecule type" value="Genomic_DNA"/>
</dbReference>
<feature type="domain" description="GGDEF" evidence="1">
    <location>
        <begin position="107"/>
        <end position="233"/>
    </location>
</feature>
<gene>
    <name evidence="2" type="ORF">ENW55_05400</name>
</gene>
<evidence type="ECO:0000313" key="2">
    <source>
        <dbReference type="EMBL" id="HGZ79398.1"/>
    </source>
</evidence>
<comment type="caution">
    <text evidence="2">The sequence shown here is derived from an EMBL/GenBank/DDBJ whole genome shotgun (WGS) entry which is preliminary data.</text>
</comment>
<dbReference type="InterPro" id="IPR029016">
    <property type="entry name" value="GAF-like_dom_sf"/>
</dbReference>
<protein>
    <submittedName>
        <fullName evidence="2">GGDEF domain-containing protein</fullName>
    </submittedName>
</protein>
<dbReference type="GO" id="GO:0052621">
    <property type="term" value="F:diguanylate cyclase activity"/>
    <property type="evidence" value="ECO:0007669"/>
    <property type="project" value="TreeGrafter"/>
</dbReference>
<dbReference type="AlphaFoldDB" id="A0A832I5M2"/>
<dbReference type="Gene3D" id="3.30.70.270">
    <property type="match status" value="1"/>
</dbReference>
<sequence length="233" mass="26294">MRAILLNGPMQDEPEAWRPNDMLIVPIRSTLREMVGYISVDAPQSGKRPRLEDIQIIELVADQVYKLLERSQLYHDIVTRVSYDPHTLLLTHSAFLGVLEAEIDRGNRFAVVILDVDDLSSINARFGHEAGDQLLEKISDILRNRTRKTDVAARFGGEEFALLLRNVTKSKAIEITDRLLEEVRRIEFNVKVTLSAGIAIFPEHGGTVQELIKMATQALQIAKISGKDRLMIL</sequence>
<dbReference type="InterPro" id="IPR029787">
    <property type="entry name" value="Nucleotide_cyclase"/>
</dbReference>
<dbReference type="InterPro" id="IPR050469">
    <property type="entry name" value="Diguanylate_Cyclase"/>
</dbReference>
<dbReference type="NCBIfam" id="TIGR00254">
    <property type="entry name" value="GGDEF"/>
    <property type="match status" value="1"/>
</dbReference>
<dbReference type="InterPro" id="IPR043128">
    <property type="entry name" value="Rev_trsase/Diguanyl_cyclase"/>
</dbReference>
<proteinExistence type="predicted"/>
<dbReference type="SUPFAM" id="SSF55073">
    <property type="entry name" value="Nucleotide cyclase"/>
    <property type="match status" value="1"/>
</dbReference>
<dbReference type="SMART" id="SM00267">
    <property type="entry name" value="GGDEF"/>
    <property type="match status" value="1"/>
</dbReference>
<organism evidence="2">
    <name type="scientific">Pseudothermotoga hypogea</name>
    <dbReference type="NCBI Taxonomy" id="57487"/>
    <lineage>
        <taxon>Bacteria</taxon>
        <taxon>Thermotogati</taxon>
        <taxon>Thermotogota</taxon>
        <taxon>Thermotogae</taxon>
        <taxon>Thermotogales</taxon>
        <taxon>Thermotogaceae</taxon>
        <taxon>Pseudothermotoga</taxon>
    </lineage>
</organism>
<dbReference type="Pfam" id="PF00990">
    <property type="entry name" value="GGDEF"/>
    <property type="match status" value="1"/>
</dbReference>
<accession>A0A832I5M2</accession>
<dbReference type="PANTHER" id="PTHR45138">
    <property type="entry name" value="REGULATORY COMPONENTS OF SENSORY TRANSDUCTION SYSTEM"/>
    <property type="match status" value="1"/>
</dbReference>
<dbReference type="InterPro" id="IPR000160">
    <property type="entry name" value="GGDEF_dom"/>
</dbReference>
<dbReference type="Gene3D" id="3.30.450.40">
    <property type="match status" value="1"/>
</dbReference>
<evidence type="ECO:0000259" key="1">
    <source>
        <dbReference type="PROSITE" id="PS50887"/>
    </source>
</evidence>